<evidence type="ECO:0000259" key="21">
    <source>
        <dbReference type="PROSITE" id="PS51855"/>
    </source>
</evidence>
<evidence type="ECO:0000256" key="4">
    <source>
        <dbReference type="ARBA" id="ARBA00009799"/>
    </source>
</evidence>
<dbReference type="Gene3D" id="3.40.50.20">
    <property type="match status" value="2"/>
</dbReference>
<dbReference type="GO" id="GO:0046872">
    <property type="term" value="F:metal ion binding"/>
    <property type="evidence" value="ECO:0007669"/>
    <property type="project" value="UniProtKB-KW"/>
</dbReference>
<gene>
    <name evidence="19 22" type="primary">carB</name>
    <name evidence="22" type="ORF">E6C64_01450</name>
</gene>
<dbReference type="InterPro" id="IPR005483">
    <property type="entry name" value="CPSase_dom"/>
</dbReference>
<dbReference type="SMART" id="SM00851">
    <property type="entry name" value="MGS"/>
    <property type="match status" value="1"/>
</dbReference>
<feature type="binding site" evidence="19">
    <location>
        <position position="176"/>
    </location>
    <ligand>
        <name>ATP</name>
        <dbReference type="ChEBI" id="CHEBI:30616"/>
        <label>1</label>
    </ligand>
</feature>
<dbReference type="CDD" id="cd01424">
    <property type="entry name" value="MGS_CPS_II"/>
    <property type="match status" value="1"/>
</dbReference>
<dbReference type="PROSITE" id="PS51257">
    <property type="entry name" value="PROKAR_LIPOPROTEIN"/>
    <property type="match status" value="1"/>
</dbReference>
<dbReference type="Gene3D" id="1.10.1030.10">
    <property type="entry name" value="Carbamoyl-phosphate synthetase, large subunit oligomerisation domain"/>
    <property type="match status" value="1"/>
</dbReference>
<feature type="binding site" evidence="19">
    <location>
        <position position="285"/>
    </location>
    <ligand>
        <name>Mn(2+)</name>
        <dbReference type="ChEBI" id="CHEBI:29035"/>
        <label>1</label>
    </ligand>
</feature>
<dbReference type="NCBIfam" id="NF003671">
    <property type="entry name" value="PRK05294.1"/>
    <property type="match status" value="1"/>
</dbReference>
<dbReference type="GO" id="GO:0005737">
    <property type="term" value="C:cytoplasm"/>
    <property type="evidence" value="ECO:0007669"/>
    <property type="project" value="TreeGrafter"/>
</dbReference>
<comment type="catalytic activity">
    <reaction evidence="15 19">
        <text>hydrogencarbonate + NH4(+) + 2 ATP = carbamoyl phosphate + 2 ADP + phosphate + 2 H(+)</text>
        <dbReference type="Rhea" id="RHEA:18029"/>
        <dbReference type="ChEBI" id="CHEBI:15378"/>
        <dbReference type="ChEBI" id="CHEBI:17544"/>
        <dbReference type="ChEBI" id="CHEBI:28938"/>
        <dbReference type="ChEBI" id="CHEBI:30616"/>
        <dbReference type="ChEBI" id="CHEBI:43474"/>
        <dbReference type="ChEBI" id="CHEBI:58228"/>
        <dbReference type="ChEBI" id="CHEBI:456216"/>
        <dbReference type="EC" id="6.3.4.16"/>
    </reaction>
</comment>
<dbReference type="PROSITE" id="PS00867">
    <property type="entry name" value="CPSASE_2"/>
    <property type="match status" value="2"/>
</dbReference>
<evidence type="ECO:0000313" key="23">
    <source>
        <dbReference type="Proteomes" id="UP000309133"/>
    </source>
</evidence>
<dbReference type="PROSITE" id="PS00866">
    <property type="entry name" value="CPSASE_1"/>
    <property type="match status" value="2"/>
</dbReference>
<dbReference type="EMBL" id="SSSM01000001">
    <property type="protein sequence ID" value="THG33055.1"/>
    <property type="molecule type" value="Genomic_DNA"/>
</dbReference>
<proteinExistence type="inferred from homology"/>
<dbReference type="InterPro" id="IPR033937">
    <property type="entry name" value="MGS_CPS_CarB"/>
</dbReference>
<feature type="binding site" evidence="19">
    <location>
        <position position="787"/>
    </location>
    <ligand>
        <name>ATP</name>
        <dbReference type="ChEBI" id="CHEBI:30616"/>
        <label>2</label>
    </ligand>
</feature>
<dbReference type="InterPro" id="IPR006275">
    <property type="entry name" value="CPSase_lsu"/>
</dbReference>
<evidence type="ECO:0000256" key="17">
    <source>
        <dbReference type="ARBA" id="ARBA00057223"/>
    </source>
</evidence>
<feature type="domain" description="ATP-grasp" evidence="20">
    <location>
        <begin position="133"/>
        <end position="328"/>
    </location>
</feature>
<comment type="caution">
    <text evidence="19">Lacks conserved residue(s) required for the propagation of feature annotation.</text>
</comment>
<dbReference type="FunFam" id="3.40.50.20:FF:000003">
    <property type="entry name" value="Carbamoyl-phosphate synthase large chain"/>
    <property type="match status" value="1"/>
</dbReference>
<keyword evidence="23" id="KW-1185">Reference proteome</keyword>
<dbReference type="InterPro" id="IPR036914">
    <property type="entry name" value="MGS-like_dom_sf"/>
</dbReference>
<feature type="binding site" evidence="19">
    <location>
        <position position="299"/>
    </location>
    <ligand>
        <name>Mg(2+)</name>
        <dbReference type="ChEBI" id="CHEBI:18420"/>
        <label>2</label>
    </ligand>
</feature>
<keyword evidence="14" id="KW-0464">Manganese</keyword>
<dbReference type="GO" id="GO:0005524">
    <property type="term" value="F:ATP binding"/>
    <property type="evidence" value="ECO:0007669"/>
    <property type="project" value="UniProtKB-UniRule"/>
</dbReference>
<dbReference type="PROSITE" id="PS51855">
    <property type="entry name" value="MGS"/>
    <property type="match status" value="1"/>
</dbReference>
<evidence type="ECO:0000313" key="22">
    <source>
        <dbReference type="EMBL" id="THG33055.1"/>
    </source>
</evidence>
<feature type="binding site" evidence="19">
    <location>
        <position position="841"/>
    </location>
    <ligand>
        <name>Mg(2+)</name>
        <dbReference type="ChEBI" id="CHEBI:18420"/>
        <label>4</label>
    </ligand>
</feature>
<dbReference type="PANTHER" id="PTHR11405">
    <property type="entry name" value="CARBAMOYLTRANSFERASE FAMILY MEMBER"/>
    <property type="match status" value="1"/>
</dbReference>
<feature type="binding site" evidence="19">
    <location>
        <position position="299"/>
    </location>
    <ligand>
        <name>Mg(2+)</name>
        <dbReference type="ChEBI" id="CHEBI:18420"/>
        <label>1</label>
    </ligand>
</feature>
<feature type="binding site" evidence="19">
    <location>
        <position position="299"/>
    </location>
    <ligand>
        <name>Mn(2+)</name>
        <dbReference type="ChEBI" id="CHEBI:29035"/>
        <label>2</label>
    </ligand>
</feature>
<comment type="subunit">
    <text evidence="18 19">Composed of two chains; the small (or glutamine) chain promotes the hydrolysis of glutamine to ammonia, which is used by the large (or ammonia) chain to synthesize carbamoyl phosphate. Tetramer of heterodimers (alpha,beta)4.</text>
</comment>
<feature type="binding site" evidence="19">
    <location>
        <position position="829"/>
    </location>
    <ligand>
        <name>Mg(2+)</name>
        <dbReference type="ChEBI" id="CHEBI:18420"/>
        <label>3</label>
    </ligand>
</feature>
<comment type="caution">
    <text evidence="22">The sequence shown here is derived from an EMBL/GenBank/DDBJ whole genome shotgun (WGS) entry which is preliminary data.</text>
</comment>
<feature type="binding site" evidence="19">
    <location>
        <position position="215"/>
    </location>
    <ligand>
        <name>ATP</name>
        <dbReference type="ChEBI" id="CHEBI:30616"/>
        <label>1</label>
    </ligand>
</feature>
<dbReference type="Pfam" id="PF02787">
    <property type="entry name" value="CPSase_L_D3"/>
    <property type="match status" value="1"/>
</dbReference>
<evidence type="ECO:0000256" key="15">
    <source>
        <dbReference type="ARBA" id="ARBA00047359"/>
    </source>
</evidence>
<feature type="binding site" evidence="19">
    <location>
        <position position="299"/>
    </location>
    <ligand>
        <name>ATP</name>
        <dbReference type="ChEBI" id="CHEBI:30616"/>
        <label>1</label>
    </ligand>
</feature>
<dbReference type="FunFam" id="3.30.470.20:FF:000014">
    <property type="entry name" value="Carbamoyl-phosphate synthase large chain"/>
    <property type="match status" value="1"/>
</dbReference>
<evidence type="ECO:0000256" key="18">
    <source>
        <dbReference type="ARBA" id="ARBA00062056"/>
    </source>
</evidence>
<dbReference type="OrthoDB" id="9804197at2"/>
<evidence type="ECO:0000256" key="1">
    <source>
        <dbReference type="ARBA" id="ARBA00001936"/>
    </source>
</evidence>
<dbReference type="Gene3D" id="3.30.1490.20">
    <property type="entry name" value="ATP-grasp fold, A domain"/>
    <property type="match status" value="1"/>
</dbReference>
<keyword evidence="7 19" id="KW-0028">Amino-acid biosynthesis</keyword>
<dbReference type="PRINTS" id="PR00098">
    <property type="entry name" value="CPSASE"/>
</dbReference>
<keyword evidence="12" id="KW-0460">Magnesium</keyword>
<comment type="catalytic activity">
    <reaction evidence="16 19">
        <text>hydrogencarbonate + L-glutamine + 2 ATP + H2O = carbamoyl phosphate + L-glutamate + 2 ADP + phosphate + 2 H(+)</text>
        <dbReference type="Rhea" id="RHEA:18633"/>
        <dbReference type="ChEBI" id="CHEBI:15377"/>
        <dbReference type="ChEBI" id="CHEBI:15378"/>
        <dbReference type="ChEBI" id="CHEBI:17544"/>
        <dbReference type="ChEBI" id="CHEBI:29985"/>
        <dbReference type="ChEBI" id="CHEBI:30616"/>
        <dbReference type="ChEBI" id="CHEBI:43474"/>
        <dbReference type="ChEBI" id="CHEBI:58228"/>
        <dbReference type="ChEBI" id="CHEBI:58359"/>
        <dbReference type="ChEBI" id="CHEBI:456216"/>
        <dbReference type="EC" id="6.3.5.5"/>
    </reaction>
</comment>
<feature type="binding site" evidence="19">
    <location>
        <position position="829"/>
    </location>
    <ligand>
        <name>Mn(2+)</name>
        <dbReference type="ChEBI" id="CHEBI:29035"/>
        <label>3</label>
    </ligand>
</feature>
<reference evidence="22 23" key="1">
    <citation type="submission" date="2019-04" db="EMBL/GenBank/DDBJ databases">
        <authorList>
            <person name="Jiang L."/>
        </authorList>
    </citation>
    <scope>NUCLEOTIDE SEQUENCE [LARGE SCALE GENOMIC DNA]</scope>
    <source>
        <strain evidence="22 23">YIM 131853</strain>
    </source>
</reference>
<organism evidence="22 23">
    <name type="scientific">Naasia lichenicola</name>
    <dbReference type="NCBI Taxonomy" id="2565933"/>
    <lineage>
        <taxon>Bacteria</taxon>
        <taxon>Bacillati</taxon>
        <taxon>Actinomycetota</taxon>
        <taxon>Actinomycetes</taxon>
        <taxon>Micrococcales</taxon>
        <taxon>Microbacteriaceae</taxon>
        <taxon>Naasia</taxon>
    </lineage>
</organism>
<keyword evidence="9 19" id="KW-0677">Repeat</keyword>
<dbReference type="UniPathway" id="UPA00068">
    <property type="reaction ID" value="UER00171"/>
</dbReference>
<evidence type="ECO:0000256" key="11">
    <source>
        <dbReference type="ARBA" id="ARBA00022840"/>
    </source>
</evidence>
<dbReference type="InterPro" id="IPR005480">
    <property type="entry name" value="CPSase_lsu_oligo"/>
</dbReference>
<dbReference type="PANTHER" id="PTHR11405:SF53">
    <property type="entry name" value="CARBAMOYL-PHOSPHATE SYNTHASE [AMMONIA], MITOCHONDRIAL"/>
    <property type="match status" value="1"/>
</dbReference>
<dbReference type="Pfam" id="PF02142">
    <property type="entry name" value="MGS"/>
    <property type="match status" value="1"/>
</dbReference>
<keyword evidence="11 19" id="KW-0067">ATP-binding</keyword>
<comment type="pathway">
    <text evidence="2 19">Pyrimidine metabolism; UMP biosynthesis via de novo pathway; (S)-dihydroorotate from bicarbonate: step 1/3.</text>
</comment>
<evidence type="ECO:0000256" key="16">
    <source>
        <dbReference type="ARBA" id="ARBA00048816"/>
    </source>
</evidence>
<dbReference type="GO" id="GO:0044205">
    <property type="term" value="P:'de novo' UMP biosynthetic process"/>
    <property type="evidence" value="ECO:0007669"/>
    <property type="project" value="UniProtKB-UniRule"/>
</dbReference>
<feature type="binding site" evidence="19">
    <location>
        <position position="285"/>
    </location>
    <ligand>
        <name>ATP</name>
        <dbReference type="ChEBI" id="CHEBI:30616"/>
        <label>1</label>
    </ligand>
</feature>
<dbReference type="RefSeq" id="WP_136425836.1">
    <property type="nucleotide sequence ID" value="NZ_SSSM01000001.1"/>
</dbReference>
<evidence type="ECO:0000256" key="2">
    <source>
        <dbReference type="ARBA" id="ARBA00004812"/>
    </source>
</evidence>
<feature type="binding site" evidence="19">
    <location>
        <position position="301"/>
    </location>
    <ligand>
        <name>Mg(2+)</name>
        <dbReference type="ChEBI" id="CHEBI:18420"/>
        <label>2</label>
    </ligand>
</feature>
<evidence type="ECO:0000259" key="20">
    <source>
        <dbReference type="PROSITE" id="PS50975"/>
    </source>
</evidence>
<comment type="domain">
    <text evidence="19">The large subunit is composed of 2 ATP-grasp domains that are involved in binding the 2 ATP molecules needed for carbamoyl phosphate synthesis. The N-terminal ATP-grasp domain (referred to as the carboxyphosphate synthetic component) catalyzes the ATP-dependent phosphorylation of hydrogencarbonate to carboxyphosphate and the subsequent nucleophilic attack by ammonia to form a carbamate intermediate. The C-terminal ATP-grasp domain (referred to as the carbamoyl phosphate synthetic component) then catalyzes the phosphorylation of carbamate with the second ATP to form the end product carbamoyl phosphate. The reactive and unstable enzyme intermediates are sequentially channeled from one active site to the next through the interior of the protein over a distance of at least 96 A.</text>
</comment>
<dbReference type="UniPathway" id="UPA00070">
    <property type="reaction ID" value="UER00115"/>
</dbReference>
<evidence type="ECO:0000256" key="7">
    <source>
        <dbReference type="ARBA" id="ARBA00022605"/>
    </source>
</evidence>
<feature type="binding site" evidence="19">
    <location>
        <position position="786"/>
    </location>
    <ligand>
        <name>ATP</name>
        <dbReference type="ChEBI" id="CHEBI:30616"/>
        <label>2</label>
    </ligand>
</feature>
<feature type="binding site" evidence="19">
    <location>
        <position position="829"/>
    </location>
    <ligand>
        <name>ATP</name>
        <dbReference type="ChEBI" id="CHEBI:30616"/>
        <label>2</label>
    </ligand>
</feature>
<evidence type="ECO:0000256" key="5">
    <source>
        <dbReference type="ARBA" id="ARBA00022571"/>
    </source>
</evidence>
<feature type="binding site" evidence="19">
    <location>
        <position position="242"/>
    </location>
    <ligand>
        <name>ATP</name>
        <dbReference type="ChEBI" id="CHEBI:30616"/>
        <label>1</label>
    </ligand>
</feature>
<comment type="cofactor">
    <cofactor evidence="1">
        <name>Mn(2+)</name>
        <dbReference type="ChEBI" id="CHEBI:29035"/>
    </cofactor>
</comment>
<dbReference type="GO" id="GO:0004088">
    <property type="term" value="F:carbamoyl-phosphate synthase (glutamine-hydrolyzing) activity"/>
    <property type="evidence" value="ECO:0007669"/>
    <property type="project" value="UniProtKB-UniRule"/>
</dbReference>
<keyword evidence="8" id="KW-0479">Metal-binding</keyword>
<feature type="binding site" evidence="19">
    <location>
        <position position="285"/>
    </location>
    <ligand>
        <name>Mg(2+)</name>
        <dbReference type="ChEBI" id="CHEBI:18420"/>
        <label>1</label>
    </ligand>
</feature>
<protein>
    <recommendedName>
        <fullName evidence="19">Carbamoyl phosphate synthase large chain</fullName>
        <ecNumber evidence="19">6.3.4.16</ecNumber>
        <ecNumber evidence="19">6.3.5.5</ecNumber>
    </recommendedName>
    <alternativeName>
        <fullName evidence="19">Carbamoyl phosphate synthetase ammonia chain</fullName>
    </alternativeName>
</protein>
<name>A0A4S4FTH7_9MICO</name>
<feature type="binding site" evidence="19">
    <location>
        <position position="712"/>
    </location>
    <ligand>
        <name>ATP</name>
        <dbReference type="ChEBI" id="CHEBI:30616"/>
        <label>2</label>
    </ligand>
</feature>
<dbReference type="AlphaFoldDB" id="A0A4S4FTH7"/>
<keyword evidence="6 19" id="KW-0436">Ligase</keyword>
<dbReference type="InterPro" id="IPR005479">
    <property type="entry name" value="CPAse_ATP-bd"/>
</dbReference>
<dbReference type="Gene3D" id="3.40.50.1380">
    <property type="entry name" value="Methylglyoxal synthase-like domain"/>
    <property type="match status" value="1"/>
</dbReference>
<feature type="region of interest" description="Carboxyphosphate synthetic domain" evidence="19">
    <location>
        <begin position="1"/>
        <end position="402"/>
    </location>
</feature>
<feature type="binding site" evidence="19">
    <location>
        <position position="241"/>
    </location>
    <ligand>
        <name>ATP</name>
        <dbReference type="ChEBI" id="CHEBI:30616"/>
        <label>1</label>
    </ligand>
</feature>
<feature type="binding site" evidence="19">
    <location>
        <position position="841"/>
    </location>
    <ligand>
        <name>Mg(2+)</name>
        <dbReference type="ChEBI" id="CHEBI:18420"/>
        <label>3</label>
    </ligand>
</feature>
<comment type="similarity">
    <text evidence="4 19">Belongs to the CarB family.</text>
</comment>
<dbReference type="Gene3D" id="3.30.470.20">
    <property type="entry name" value="ATP-grasp fold, B domain"/>
    <property type="match status" value="2"/>
</dbReference>
<feature type="binding site" evidence="19">
    <location>
        <position position="129"/>
    </location>
    <ligand>
        <name>ATP</name>
        <dbReference type="ChEBI" id="CHEBI:30616"/>
        <label>1</label>
    </ligand>
</feature>
<dbReference type="InterPro" id="IPR016185">
    <property type="entry name" value="PreATP-grasp_dom_sf"/>
</dbReference>
<comment type="function">
    <text evidence="17 19">Large subunit of the glutamine-dependent carbamoyl phosphate synthetase (CPSase). CPSase catalyzes the formation of carbamoyl phosphate from the ammonia moiety of glutamine, carbonate, and phosphate donated by ATP, constituting the first step of 2 biosynthetic pathways, one leading to arginine and/or urea and the other to pyrimidine nucleotides. The large subunit (synthetase) binds the substrates ammonia (free or transferred from glutamine from the small subunit), hydrogencarbonate and ATP and carries out an ATP-coupled ligase reaction, activating hydrogencarbonate by forming carboxy phosphate which reacts with ammonia to form carbamoyl phosphate.</text>
</comment>
<evidence type="ECO:0000256" key="12">
    <source>
        <dbReference type="ARBA" id="ARBA00022842"/>
    </source>
</evidence>
<dbReference type="InterPro" id="IPR036897">
    <property type="entry name" value="CarbamoylP_synth_lsu_oligo_sf"/>
</dbReference>
<evidence type="ECO:0000256" key="19">
    <source>
        <dbReference type="HAMAP-Rule" id="MF_01210"/>
    </source>
</evidence>
<dbReference type="SUPFAM" id="SSF52335">
    <property type="entry name" value="Methylglyoxal synthase-like"/>
    <property type="match status" value="1"/>
</dbReference>
<dbReference type="PROSITE" id="PS50975">
    <property type="entry name" value="ATP_GRASP"/>
    <property type="match status" value="2"/>
</dbReference>
<evidence type="ECO:0000256" key="6">
    <source>
        <dbReference type="ARBA" id="ARBA00022598"/>
    </source>
</evidence>
<feature type="binding site" evidence="19">
    <location>
        <position position="299"/>
    </location>
    <ligand>
        <name>Mn(2+)</name>
        <dbReference type="ChEBI" id="CHEBI:29035"/>
        <label>1</label>
    </ligand>
</feature>
<feature type="binding site" evidence="19">
    <location>
        <position position="754"/>
    </location>
    <ligand>
        <name>ATP</name>
        <dbReference type="ChEBI" id="CHEBI:30616"/>
        <label>2</label>
    </ligand>
</feature>
<feature type="binding site" evidence="19">
    <location>
        <position position="169"/>
    </location>
    <ligand>
        <name>ATP</name>
        <dbReference type="ChEBI" id="CHEBI:30616"/>
        <label>1</label>
    </ligand>
</feature>
<dbReference type="Pfam" id="PF25596">
    <property type="entry name" value="CPSase_L_D1"/>
    <property type="match status" value="2"/>
</dbReference>
<dbReference type="GO" id="GO:0006526">
    <property type="term" value="P:L-arginine biosynthetic process"/>
    <property type="evidence" value="ECO:0007669"/>
    <property type="project" value="UniProtKB-UniRule"/>
</dbReference>
<dbReference type="GO" id="GO:0006541">
    <property type="term" value="P:glutamine metabolic process"/>
    <property type="evidence" value="ECO:0007669"/>
    <property type="project" value="TreeGrafter"/>
</dbReference>
<feature type="domain" description="MGS-like" evidence="21">
    <location>
        <begin position="951"/>
        <end position="1102"/>
    </location>
</feature>
<feature type="binding site" evidence="19">
    <location>
        <position position="788"/>
    </location>
    <ligand>
        <name>ATP</name>
        <dbReference type="ChEBI" id="CHEBI:30616"/>
        <label>2</label>
    </ligand>
</feature>
<feature type="region of interest" description="Allosteric domain" evidence="19">
    <location>
        <begin position="951"/>
        <end position="1127"/>
    </location>
</feature>
<feature type="binding site" evidence="19">
    <location>
        <position position="756"/>
    </location>
    <ligand>
        <name>ATP</name>
        <dbReference type="ChEBI" id="CHEBI:30616"/>
        <label>2</label>
    </ligand>
</feature>
<dbReference type="InterPro" id="IPR011761">
    <property type="entry name" value="ATP-grasp"/>
</dbReference>
<feature type="binding site" evidence="19">
    <location>
        <position position="841"/>
    </location>
    <ligand>
        <name>Mn(2+)</name>
        <dbReference type="ChEBI" id="CHEBI:29035"/>
        <label>3</label>
    </ligand>
</feature>
<dbReference type="FunFam" id="3.40.50.20:FF:000001">
    <property type="entry name" value="Carbamoyl-phosphate synthase large chain"/>
    <property type="match status" value="1"/>
</dbReference>
<keyword evidence="13 19" id="KW-0665">Pyrimidine biosynthesis</keyword>
<dbReference type="HAMAP" id="MF_01210_B">
    <property type="entry name" value="CPSase_L_chain_B"/>
    <property type="match status" value="1"/>
</dbReference>
<dbReference type="FunFam" id="1.10.1030.10:FF:000002">
    <property type="entry name" value="Carbamoyl-phosphate synthase large chain"/>
    <property type="match status" value="1"/>
</dbReference>
<dbReference type="GO" id="GO:0004087">
    <property type="term" value="F:carbamoyl-phosphate synthase (ammonia) activity"/>
    <property type="evidence" value="ECO:0007669"/>
    <property type="project" value="UniProtKB-EC"/>
</dbReference>
<dbReference type="SUPFAM" id="SSF48108">
    <property type="entry name" value="Carbamoyl phosphate synthetase, large subunit connection domain"/>
    <property type="match status" value="1"/>
</dbReference>
<dbReference type="FunFam" id="3.30.470.20:FF:000007">
    <property type="entry name" value="Carbamoyl-phosphate synthase large chain"/>
    <property type="match status" value="1"/>
</dbReference>
<dbReference type="EC" id="6.3.5.5" evidence="19"/>
<feature type="binding site" evidence="19">
    <location>
        <position position="843"/>
    </location>
    <ligand>
        <name>Mn(2+)</name>
        <dbReference type="ChEBI" id="CHEBI:29035"/>
        <label>4</label>
    </ligand>
</feature>
<evidence type="ECO:0000256" key="13">
    <source>
        <dbReference type="ARBA" id="ARBA00022975"/>
    </source>
</evidence>
<sequence length="1127" mass="119997">MPKRDDINSVLVIGSGPIVIGQACEFDYSGTQACRVLREEGVRVILVNSNPATIMTDPDFADATYIEPITWQVIETIIAKEKPDAILPTLGGQTALNAAIDLHTHGILEKYDVELIGANFEAINKGEDRQIFKQLVLDAGGDVARSHIAHTIDEALAAADDLGYPLVIRPSFTMGGLGSGFAYTRQDLLRMVGDGLHQSPTSEVLMEESIIGWKEYELELMRDTSDNTVVVCSIENVDPVGVHTGDSITVAPALTLTDREYQNLRDIGMDIIRAVGVDTGGCNIQFAIDPATGRVIVIEMNPRVSRSSALASKATGFPIAKIAAKLAIGYRLDEIPNDITGVTPASFEPTLDYVVVKVPRFAFEKFPAADARLTTTMKSVGEAMAIGRNFSTALQKALRSLEKRGSSFSWAPTNATKEELLVLAEIPTDGRIGSVQRALLAGATVDELFEVTGIDPWFLDQIVLINEVAAEIQAADSLDADLLRHAKDHGFSDAQLAELRGLDEHEVRAIRWNAGVRPVFKTVDTCAGEFPALTPYHYSSYDEETEVIPSDRRKVVILGSGPNRIGQGVEFDYSCVHAAFALSDAGYETIMINCNPETVSTDYDTSDRLYFEPLTLEDVLEVIHAESASGELVGVVVQLGGQTALGLAKGLEAAGVPILGTTPAAIDLAEERGLFSGILDDAGLVAPKNGTAIELTGALDVATSIGYPVLVRPSYVLGGRGMEIIYDSASLADYFDRIEGQGIVGPSHPLLVDRFLDDAIEIDIDALFDGERLYVGGVMEHIEEAGVHSGDSSCTLPPVTLGRGQIDAVRDATLAIAKGIGVRGLLNVQFAIGAGVLYVLEANPRASRTVPFVAKALGIPLAKAASLIMVGRSIDSLVADGLLPEQDGSIVPFDSPVAVKEAVLPFKRFRTTEGRVVDSVLGPEMRSTGEVMGIDRDFPRAFAKSQEAAYGGLPPTGTVFVSVADRDKRAIILPVLRLQQLGFSLLATEGTAEVLRRNGIEAGVVGKYSTRGDGLRDGRSDGDLPDIVELIEQDKVDVVINTPSGRSARADGYEIRAAAVAADKPLFTTIAQLAAAVASIEAIQTGFEVTSLQEYADQRAVSSARAAASAAASAAHSAARPERIPAG</sequence>
<feature type="binding site" evidence="19">
    <location>
        <position position="841"/>
    </location>
    <ligand>
        <name>Mn(2+)</name>
        <dbReference type="ChEBI" id="CHEBI:29035"/>
        <label>4</label>
    </ligand>
</feature>
<evidence type="ECO:0000256" key="10">
    <source>
        <dbReference type="ARBA" id="ARBA00022741"/>
    </source>
</evidence>
<dbReference type="SUPFAM" id="SSF56059">
    <property type="entry name" value="Glutathione synthetase ATP-binding domain-like"/>
    <property type="match status" value="2"/>
</dbReference>
<accession>A0A4S4FTH7</accession>
<feature type="domain" description="ATP-grasp" evidence="20">
    <location>
        <begin position="676"/>
        <end position="870"/>
    </location>
</feature>
<dbReference type="SUPFAM" id="SSF52440">
    <property type="entry name" value="PreATP-grasp domain"/>
    <property type="match status" value="2"/>
</dbReference>
<feature type="binding site" evidence="19">
    <location>
        <position position="843"/>
    </location>
    <ligand>
        <name>Mg(2+)</name>
        <dbReference type="ChEBI" id="CHEBI:18420"/>
        <label>4</label>
    </ligand>
</feature>
<evidence type="ECO:0000256" key="8">
    <source>
        <dbReference type="ARBA" id="ARBA00022723"/>
    </source>
</evidence>
<evidence type="ECO:0000256" key="14">
    <source>
        <dbReference type="ARBA" id="ARBA00023211"/>
    </source>
</evidence>
<feature type="binding site" evidence="19">
    <location>
        <position position="175"/>
    </location>
    <ligand>
        <name>ATP</name>
        <dbReference type="ChEBI" id="CHEBI:30616"/>
        <label>1</label>
    </ligand>
</feature>
<keyword evidence="10 19" id="KW-0547">Nucleotide-binding</keyword>
<dbReference type="Proteomes" id="UP000309133">
    <property type="component" value="Unassembled WGS sequence"/>
</dbReference>
<dbReference type="NCBIfam" id="TIGR01369">
    <property type="entry name" value="CPSaseII_lrg"/>
    <property type="match status" value="1"/>
</dbReference>
<comment type="cofactor">
    <cofactor evidence="19">
        <name>Mg(2+)</name>
        <dbReference type="ChEBI" id="CHEBI:18420"/>
    </cofactor>
    <cofactor evidence="19">
        <name>Mn(2+)</name>
        <dbReference type="ChEBI" id="CHEBI:29035"/>
    </cofactor>
    <text evidence="19">Binds 4 Mg(2+) or Mn(2+) ions per subunit.</text>
</comment>
<dbReference type="EC" id="6.3.4.16" evidence="19"/>
<keyword evidence="5 19" id="KW-0055">Arginine biosynthesis</keyword>
<dbReference type="InterPro" id="IPR011607">
    <property type="entry name" value="MGS-like_dom"/>
</dbReference>
<dbReference type="Pfam" id="PF02786">
    <property type="entry name" value="CPSase_L_D2"/>
    <property type="match status" value="2"/>
</dbReference>
<dbReference type="NCBIfam" id="NF009455">
    <property type="entry name" value="PRK12815.1"/>
    <property type="match status" value="1"/>
</dbReference>
<feature type="binding site" evidence="19">
    <location>
        <position position="208"/>
    </location>
    <ligand>
        <name>ATP</name>
        <dbReference type="ChEBI" id="CHEBI:30616"/>
        <label>1</label>
    </ligand>
</feature>
<feature type="binding site" evidence="19">
    <location>
        <position position="210"/>
    </location>
    <ligand>
        <name>ATP</name>
        <dbReference type="ChEBI" id="CHEBI:30616"/>
        <label>1</label>
    </ligand>
</feature>
<feature type="binding site" evidence="19">
    <location>
        <position position="301"/>
    </location>
    <ligand>
        <name>Mn(2+)</name>
        <dbReference type="ChEBI" id="CHEBI:29035"/>
        <label>2</label>
    </ligand>
</feature>
<feature type="binding site" evidence="19">
    <location>
        <position position="789"/>
    </location>
    <ligand>
        <name>ATP</name>
        <dbReference type="ChEBI" id="CHEBI:30616"/>
        <label>2</label>
    </ligand>
</feature>
<feature type="binding site" evidence="19">
    <location>
        <position position="761"/>
    </location>
    <ligand>
        <name>ATP</name>
        <dbReference type="ChEBI" id="CHEBI:30616"/>
        <label>2</label>
    </ligand>
</feature>
<evidence type="ECO:0000256" key="3">
    <source>
        <dbReference type="ARBA" id="ARBA00005077"/>
    </source>
</evidence>
<feature type="binding site" evidence="19">
    <location>
        <position position="243"/>
    </location>
    <ligand>
        <name>ATP</name>
        <dbReference type="ChEBI" id="CHEBI:30616"/>
        <label>1</label>
    </ligand>
</feature>
<comment type="pathway">
    <text evidence="3 19">Amino-acid biosynthesis; L-arginine biosynthesis; carbamoyl phosphate from bicarbonate: step 1/1.</text>
</comment>
<dbReference type="InterPro" id="IPR013815">
    <property type="entry name" value="ATP_grasp_subdomain_1"/>
</dbReference>
<feature type="binding site" evidence="19">
    <location>
        <position position="841"/>
    </location>
    <ligand>
        <name>ATP</name>
        <dbReference type="ChEBI" id="CHEBI:30616"/>
        <label>2</label>
    </ligand>
</feature>
<dbReference type="InterPro" id="IPR058047">
    <property type="entry name" value="CPSase_preATP-grasp"/>
</dbReference>
<dbReference type="SMART" id="SM01096">
    <property type="entry name" value="CPSase_L_D3"/>
    <property type="match status" value="1"/>
</dbReference>
<evidence type="ECO:0000256" key="9">
    <source>
        <dbReference type="ARBA" id="ARBA00022737"/>
    </source>
</evidence>